<evidence type="ECO:0000313" key="8">
    <source>
        <dbReference type="EMBL" id="KAK8966876.1"/>
    </source>
</evidence>
<keyword evidence="4 7" id="KW-1133">Transmembrane helix</keyword>
<accession>A0ABR2MTX0</accession>
<dbReference type="PANTHER" id="PTHR21257:SF52">
    <property type="entry name" value="DELTA(14)-STEROL REDUCTASE TM7SF2"/>
    <property type="match status" value="1"/>
</dbReference>
<evidence type="ECO:0000256" key="3">
    <source>
        <dbReference type="ARBA" id="ARBA00022692"/>
    </source>
</evidence>
<feature type="region of interest" description="Disordered" evidence="6">
    <location>
        <begin position="122"/>
        <end position="212"/>
    </location>
</feature>
<feature type="compositionally biased region" description="Basic residues" evidence="6">
    <location>
        <begin position="133"/>
        <end position="156"/>
    </location>
</feature>
<dbReference type="Proteomes" id="UP001412067">
    <property type="component" value="Unassembled WGS sequence"/>
</dbReference>
<evidence type="ECO:0000256" key="5">
    <source>
        <dbReference type="ARBA" id="ARBA00023136"/>
    </source>
</evidence>
<evidence type="ECO:0000256" key="1">
    <source>
        <dbReference type="ARBA" id="ARBA00004141"/>
    </source>
</evidence>
<dbReference type="InterPro" id="IPR001171">
    <property type="entry name" value="ERG24_DHCR-like"/>
</dbReference>
<comment type="subcellular location">
    <subcellularLocation>
        <location evidence="1">Membrane</location>
        <topology evidence="1">Multi-pass membrane protein</topology>
    </subcellularLocation>
</comment>
<dbReference type="PANTHER" id="PTHR21257">
    <property type="entry name" value="DELTA(14)-STEROL REDUCTASE"/>
    <property type="match status" value="1"/>
</dbReference>
<evidence type="ECO:0000256" key="6">
    <source>
        <dbReference type="SAM" id="MobiDB-lite"/>
    </source>
</evidence>
<proteinExistence type="inferred from homology"/>
<keyword evidence="9" id="KW-1185">Reference proteome</keyword>
<reference evidence="8 9" key="1">
    <citation type="journal article" date="2022" name="Nat. Plants">
        <title>Genomes of leafy and leafless Platanthera orchids illuminate the evolution of mycoheterotrophy.</title>
        <authorList>
            <person name="Li M.H."/>
            <person name="Liu K.W."/>
            <person name="Li Z."/>
            <person name="Lu H.C."/>
            <person name="Ye Q.L."/>
            <person name="Zhang D."/>
            <person name="Wang J.Y."/>
            <person name="Li Y.F."/>
            <person name="Zhong Z.M."/>
            <person name="Liu X."/>
            <person name="Yu X."/>
            <person name="Liu D.K."/>
            <person name="Tu X.D."/>
            <person name="Liu B."/>
            <person name="Hao Y."/>
            <person name="Liao X.Y."/>
            <person name="Jiang Y.T."/>
            <person name="Sun W.H."/>
            <person name="Chen J."/>
            <person name="Chen Y.Q."/>
            <person name="Ai Y."/>
            <person name="Zhai J.W."/>
            <person name="Wu S.S."/>
            <person name="Zhou Z."/>
            <person name="Hsiao Y.Y."/>
            <person name="Wu W.L."/>
            <person name="Chen Y.Y."/>
            <person name="Lin Y.F."/>
            <person name="Hsu J.L."/>
            <person name="Li C.Y."/>
            <person name="Wang Z.W."/>
            <person name="Zhao X."/>
            <person name="Zhong W.Y."/>
            <person name="Ma X.K."/>
            <person name="Ma L."/>
            <person name="Huang J."/>
            <person name="Chen G.Z."/>
            <person name="Huang M.Z."/>
            <person name="Huang L."/>
            <person name="Peng D.H."/>
            <person name="Luo Y.B."/>
            <person name="Zou S.Q."/>
            <person name="Chen S.P."/>
            <person name="Lan S."/>
            <person name="Tsai W.C."/>
            <person name="Van de Peer Y."/>
            <person name="Liu Z.J."/>
        </authorList>
    </citation>
    <scope>NUCLEOTIDE SEQUENCE [LARGE SCALE GENOMIC DNA]</scope>
    <source>
        <strain evidence="8">Lor288</strain>
    </source>
</reference>
<sequence length="212" mass="23449">MAISPSPLIIYESELTLNKYFDIFSPLVCSLESRRRAMAMNVEVLLHSFLPTWSSAGILLCYLGYLALVGAILPGKNVHGAILPDGTRLHYRCNGLASLFMLIALLWMGISMKFISPTEGEEELASDRDGKRRQNPSRASKHQRRRRLTVARRRNRLAMTSVSRAGGIGRERAASASQSSREGSVGPNHKEKRRFRSLGVEIFATGSGSKTS</sequence>
<evidence type="ECO:0000256" key="7">
    <source>
        <dbReference type="SAM" id="Phobius"/>
    </source>
</evidence>
<dbReference type="EMBL" id="JBBWWR010000005">
    <property type="protein sequence ID" value="KAK8966876.1"/>
    <property type="molecule type" value="Genomic_DNA"/>
</dbReference>
<gene>
    <name evidence="8" type="ORF">KSP40_PGU008928</name>
</gene>
<comment type="similarity">
    <text evidence="2">Belongs to the ERG4/ERG24 family.</text>
</comment>
<evidence type="ECO:0000256" key="4">
    <source>
        <dbReference type="ARBA" id="ARBA00022989"/>
    </source>
</evidence>
<feature type="compositionally biased region" description="Low complexity" evidence="6">
    <location>
        <begin position="174"/>
        <end position="184"/>
    </location>
</feature>
<protein>
    <submittedName>
        <fullName evidence="8">Uncharacterized protein</fullName>
    </submittedName>
</protein>
<keyword evidence="5 7" id="KW-0472">Membrane</keyword>
<name>A0ABR2MTX0_9ASPA</name>
<evidence type="ECO:0000256" key="2">
    <source>
        <dbReference type="ARBA" id="ARBA00005402"/>
    </source>
</evidence>
<organism evidence="8 9">
    <name type="scientific">Platanthera guangdongensis</name>
    <dbReference type="NCBI Taxonomy" id="2320717"/>
    <lineage>
        <taxon>Eukaryota</taxon>
        <taxon>Viridiplantae</taxon>
        <taxon>Streptophyta</taxon>
        <taxon>Embryophyta</taxon>
        <taxon>Tracheophyta</taxon>
        <taxon>Spermatophyta</taxon>
        <taxon>Magnoliopsida</taxon>
        <taxon>Liliopsida</taxon>
        <taxon>Asparagales</taxon>
        <taxon>Orchidaceae</taxon>
        <taxon>Orchidoideae</taxon>
        <taxon>Orchideae</taxon>
        <taxon>Orchidinae</taxon>
        <taxon>Platanthera</taxon>
    </lineage>
</organism>
<dbReference type="Pfam" id="PF01222">
    <property type="entry name" value="ERG4_ERG24"/>
    <property type="match status" value="1"/>
</dbReference>
<feature type="transmembrane region" description="Helical" evidence="7">
    <location>
        <begin position="89"/>
        <end position="110"/>
    </location>
</feature>
<keyword evidence="3 7" id="KW-0812">Transmembrane</keyword>
<comment type="caution">
    <text evidence="8">The sequence shown here is derived from an EMBL/GenBank/DDBJ whole genome shotgun (WGS) entry which is preliminary data.</text>
</comment>
<evidence type="ECO:0000313" key="9">
    <source>
        <dbReference type="Proteomes" id="UP001412067"/>
    </source>
</evidence>
<feature type="transmembrane region" description="Helical" evidence="7">
    <location>
        <begin position="44"/>
        <end position="69"/>
    </location>
</feature>